<protein>
    <submittedName>
        <fullName evidence="2">Signal recognition particle protein</fullName>
    </submittedName>
</protein>
<sequence length="104" mass="12408">MTERNHFASFEAIWRISSVLNLSYFLTSCASSVTYRRVHMFIVRSFNYHFLILMLIFRQKSKLVRIVYVKFLSRACEVLPRCKKGHHWNGLTRSKPFEMSGTHF</sequence>
<reference evidence="2" key="1">
    <citation type="submission" date="2016-01" db="EMBL/GenBank/DDBJ databases">
        <title>Reference transcriptome for the parasite Schistocephalus solidus: insights into the molecular evolution of parasitism.</title>
        <authorList>
            <person name="Hebert F.O."/>
            <person name="Grambauer S."/>
            <person name="Barber I."/>
            <person name="Landry C.R."/>
            <person name="Aubin-Horth N."/>
        </authorList>
    </citation>
    <scope>NUCLEOTIDE SEQUENCE</scope>
</reference>
<feature type="transmembrane region" description="Helical" evidence="1">
    <location>
        <begin position="12"/>
        <end position="33"/>
    </location>
</feature>
<organism evidence="2">
    <name type="scientific">Schistocephalus solidus</name>
    <name type="common">Tapeworm</name>
    <dbReference type="NCBI Taxonomy" id="70667"/>
    <lineage>
        <taxon>Eukaryota</taxon>
        <taxon>Metazoa</taxon>
        <taxon>Spiralia</taxon>
        <taxon>Lophotrochozoa</taxon>
        <taxon>Platyhelminthes</taxon>
        <taxon>Cestoda</taxon>
        <taxon>Eucestoda</taxon>
        <taxon>Diphyllobothriidea</taxon>
        <taxon>Diphyllobothriidae</taxon>
        <taxon>Schistocephalus</taxon>
    </lineage>
</organism>
<evidence type="ECO:0000313" key="2">
    <source>
        <dbReference type="EMBL" id="JAP43605.1"/>
    </source>
</evidence>
<gene>
    <name evidence="2" type="primary">SRP09</name>
    <name evidence="2" type="ORF">TR123648</name>
</gene>
<dbReference type="EMBL" id="GEEE01019620">
    <property type="protein sequence ID" value="JAP43605.1"/>
    <property type="molecule type" value="Transcribed_RNA"/>
</dbReference>
<evidence type="ECO:0000256" key="1">
    <source>
        <dbReference type="SAM" id="Phobius"/>
    </source>
</evidence>
<feature type="transmembrane region" description="Helical" evidence="1">
    <location>
        <begin position="39"/>
        <end position="57"/>
    </location>
</feature>
<proteinExistence type="predicted"/>
<keyword evidence="1" id="KW-0472">Membrane</keyword>
<name>A0A0X3NVL9_SCHSO</name>
<accession>A0A0X3NVL9</accession>
<dbReference type="AlphaFoldDB" id="A0A0X3NVL9"/>
<feature type="non-terminal residue" evidence="2">
    <location>
        <position position="104"/>
    </location>
</feature>
<keyword evidence="1" id="KW-1133">Transmembrane helix</keyword>
<keyword evidence="1" id="KW-0812">Transmembrane</keyword>
<dbReference type="PROSITE" id="PS51257">
    <property type="entry name" value="PROKAR_LIPOPROTEIN"/>
    <property type="match status" value="1"/>
</dbReference>